<dbReference type="EMBL" id="ML977586">
    <property type="protein sequence ID" value="KAF2000840.1"/>
    <property type="molecule type" value="Genomic_DNA"/>
</dbReference>
<protein>
    <recommendedName>
        <fullName evidence="7">Zn(2)-C6 fungal-type domain-containing protein</fullName>
    </recommendedName>
</protein>
<dbReference type="PROSITE" id="PS00463">
    <property type="entry name" value="ZN2_CY6_FUNGAL_1"/>
    <property type="match status" value="1"/>
</dbReference>
<name>A0A6A5WG13_9PLEO</name>
<keyword evidence="9" id="KW-1185">Reference proteome</keyword>
<dbReference type="CDD" id="cd00067">
    <property type="entry name" value="GAL4"/>
    <property type="match status" value="1"/>
</dbReference>
<dbReference type="InterPro" id="IPR013700">
    <property type="entry name" value="AflR"/>
</dbReference>
<dbReference type="GO" id="GO:0008270">
    <property type="term" value="F:zinc ion binding"/>
    <property type="evidence" value="ECO:0007669"/>
    <property type="project" value="InterPro"/>
</dbReference>
<feature type="region of interest" description="Disordered" evidence="6">
    <location>
        <begin position="382"/>
        <end position="401"/>
    </location>
</feature>
<dbReference type="InterPro" id="IPR001138">
    <property type="entry name" value="Zn2Cys6_DnaBD"/>
</dbReference>
<dbReference type="PROSITE" id="PS50048">
    <property type="entry name" value="ZN2_CY6_FUNGAL_2"/>
    <property type="match status" value="1"/>
</dbReference>
<keyword evidence="4" id="KW-0804">Transcription</keyword>
<dbReference type="GO" id="GO:0000981">
    <property type="term" value="F:DNA-binding transcription factor activity, RNA polymerase II-specific"/>
    <property type="evidence" value="ECO:0007669"/>
    <property type="project" value="InterPro"/>
</dbReference>
<keyword evidence="2" id="KW-0805">Transcription regulation</keyword>
<gene>
    <name evidence="8" type="ORF">P154DRAFT_189103</name>
</gene>
<dbReference type="PANTHER" id="PTHR31069:SF31">
    <property type="entry name" value="MONODICTYPHENONE CLUSTER TRANSCRIPTION FACTOR-RELATED"/>
    <property type="match status" value="1"/>
</dbReference>
<dbReference type="GO" id="GO:0005634">
    <property type="term" value="C:nucleus"/>
    <property type="evidence" value="ECO:0007669"/>
    <property type="project" value="InterPro"/>
</dbReference>
<evidence type="ECO:0000256" key="5">
    <source>
        <dbReference type="ARBA" id="ARBA00023242"/>
    </source>
</evidence>
<sequence>MIEDLLSPQRSPAPQLQQQQRPFRESCQNCADSKVRCSKDKPTCARCARRGTPCVYQQSRRAGRKVTSTAHAKQARRAAADTLNESTQNSPPDTWAVTVDSISSLLSPPGSETLSTTVPSQGAPIDSHARSESFSTLDPLSDHSDSTAWWSNELFKALCTESGPFLCRDDSDFVPDLVTLDDDFSTLGDAVSTTIFDDTTVAALNLPTPRLDAAGNTPTAGYLSGSTTSSSVPCSDSCASVISRLLPELFLSSGTTCERNQTQNAEPQSESLVDICARNKRISEAMDAIVECACSQDIHVLFLVGLCTSKVMSHYLGATRRDHMKSAQRAGDSFNANSEHQQTQQEEGDDTETKIMSARMVLGELHRIQRLLARLSDRLKRTEPKGDVPNSSADVGASSRNEVESPFTRLMLEQLDQSLRAHLRFVFTGMSLVAQRA</sequence>
<dbReference type="PRINTS" id="PR00755">
    <property type="entry name" value="AFLATOXINBRP"/>
</dbReference>
<dbReference type="GO" id="GO:0003677">
    <property type="term" value="F:DNA binding"/>
    <property type="evidence" value="ECO:0007669"/>
    <property type="project" value="UniProtKB-KW"/>
</dbReference>
<dbReference type="InterPro" id="IPR036864">
    <property type="entry name" value="Zn2-C6_fun-type_DNA-bd_sf"/>
</dbReference>
<evidence type="ECO:0000313" key="8">
    <source>
        <dbReference type="EMBL" id="KAF2000840.1"/>
    </source>
</evidence>
<feature type="region of interest" description="Disordered" evidence="6">
    <location>
        <begin position="1"/>
        <end position="24"/>
    </location>
</feature>
<organism evidence="8 9">
    <name type="scientific">Amniculicola lignicola CBS 123094</name>
    <dbReference type="NCBI Taxonomy" id="1392246"/>
    <lineage>
        <taxon>Eukaryota</taxon>
        <taxon>Fungi</taxon>
        <taxon>Dikarya</taxon>
        <taxon>Ascomycota</taxon>
        <taxon>Pezizomycotina</taxon>
        <taxon>Dothideomycetes</taxon>
        <taxon>Pleosporomycetidae</taxon>
        <taxon>Pleosporales</taxon>
        <taxon>Amniculicolaceae</taxon>
        <taxon>Amniculicola</taxon>
    </lineage>
</organism>
<evidence type="ECO:0000256" key="3">
    <source>
        <dbReference type="ARBA" id="ARBA00023125"/>
    </source>
</evidence>
<dbReference type="Proteomes" id="UP000799779">
    <property type="component" value="Unassembled WGS sequence"/>
</dbReference>
<feature type="domain" description="Zn(2)-C6 fungal-type" evidence="7">
    <location>
        <begin position="26"/>
        <end position="56"/>
    </location>
</feature>
<keyword evidence="1" id="KW-0479">Metal-binding</keyword>
<proteinExistence type="predicted"/>
<dbReference type="PANTHER" id="PTHR31069">
    <property type="entry name" value="OLEATE-ACTIVATED TRANSCRIPTION FACTOR 1-RELATED"/>
    <property type="match status" value="1"/>
</dbReference>
<dbReference type="SUPFAM" id="SSF57701">
    <property type="entry name" value="Zn2/Cys6 DNA-binding domain"/>
    <property type="match status" value="1"/>
</dbReference>
<dbReference type="OrthoDB" id="2328572at2759"/>
<keyword evidence="5" id="KW-0539">Nucleus</keyword>
<dbReference type="Pfam" id="PF08493">
    <property type="entry name" value="AflR"/>
    <property type="match status" value="1"/>
</dbReference>
<evidence type="ECO:0000256" key="4">
    <source>
        <dbReference type="ARBA" id="ARBA00023163"/>
    </source>
</evidence>
<evidence type="ECO:0000256" key="2">
    <source>
        <dbReference type="ARBA" id="ARBA00023015"/>
    </source>
</evidence>
<dbReference type="InterPro" id="IPR050675">
    <property type="entry name" value="OAF3"/>
</dbReference>
<feature type="region of interest" description="Disordered" evidence="6">
    <location>
        <begin position="108"/>
        <end position="137"/>
    </location>
</feature>
<feature type="compositionally biased region" description="Polar residues" evidence="6">
    <location>
        <begin position="108"/>
        <end position="120"/>
    </location>
</feature>
<dbReference type="Gene3D" id="4.10.240.10">
    <property type="entry name" value="Zn(2)-C6 fungal-type DNA-binding domain"/>
    <property type="match status" value="1"/>
</dbReference>
<dbReference type="GO" id="GO:0045122">
    <property type="term" value="P:aflatoxin biosynthetic process"/>
    <property type="evidence" value="ECO:0007669"/>
    <property type="project" value="InterPro"/>
</dbReference>
<evidence type="ECO:0000259" key="7">
    <source>
        <dbReference type="PROSITE" id="PS50048"/>
    </source>
</evidence>
<feature type="compositionally biased region" description="Low complexity" evidence="6">
    <location>
        <begin position="1"/>
        <end position="21"/>
    </location>
</feature>
<evidence type="ECO:0000256" key="1">
    <source>
        <dbReference type="ARBA" id="ARBA00022723"/>
    </source>
</evidence>
<accession>A0A6A5WG13</accession>
<feature type="region of interest" description="Disordered" evidence="6">
    <location>
        <begin position="323"/>
        <end position="351"/>
    </location>
</feature>
<reference evidence="8" key="1">
    <citation type="journal article" date="2020" name="Stud. Mycol.">
        <title>101 Dothideomycetes genomes: a test case for predicting lifestyles and emergence of pathogens.</title>
        <authorList>
            <person name="Haridas S."/>
            <person name="Albert R."/>
            <person name="Binder M."/>
            <person name="Bloem J."/>
            <person name="Labutti K."/>
            <person name="Salamov A."/>
            <person name="Andreopoulos B."/>
            <person name="Baker S."/>
            <person name="Barry K."/>
            <person name="Bills G."/>
            <person name="Bluhm B."/>
            <person name="Cannon C."/>
            <person name="Castanera R."/>
            <person name="Culley D."/>
            <person name="Daum C."/>
            <person name="Ezra D."/>
            <person name="Gonzalez J."/>
            <person name="Henrissat B."/>
            <person name="Kuo A."/>
            <person name="Liang C."/>
            <person name="Lipzen A."/>
            <person name="Lutzoni F."/>
            <person name="Magnuson J."/>
            <person name="Mondo S."/>
            <person name="Nolan M."/>
            <person name="Ohm R."/>
            <person name="Pangilinan J."/>
            <person name="Park H.-J."/>
            <person name="Ramirez L."/>
            <person name="Alfaro M."/>
            <person name="Sun H."/>
            <person name="Tritt A."/>
            <person name="Yoshinaga Y."/>
            <person name="Zwiers L.-H."/>
            <person name="Turgeon B."/>
            <person name="Goodwin S."/>
            <person name="Spatafora J."/>
            <person name="Crous P."/>
            <person name="Grigoriev I."/>
        </authorList>
    </citation>
    <scope>NUCLEOTIDE SEQUENCE</scope>
    <source>
        <strain evidence="8">CBS 123094</strain>
    </source>
</reference>
<dbReference type="AlphaFoldDB" id="A0A6A5WG13"/>
<evidence type="ECO:0000256" key="6">
    <source>
        <dbReference type="SAM" id="MobiDB-lite"/>
    </source>
</evidence>
<dbReference type="SMART" id="SM00066">
    <property type="entry name" value="GAL4"/>
    <property type="match status" value="1"/>
</dbReference>
<evidence type="ECO:0000313" key="9">
    <source>
        <dbReference type="Proteomes" id="UP000799779"/>
    </source>
</evidence>
<keyword evidence="3" id="KW-0238">DNA-binding</keyword>
<dbReference type="Pfam" id="PF00172">
    <property type="entry name" value="Zn_clus"/>
    <property type="match status" value="1"/>
</dbReference>